<protein>
    <submittedName>
        <fullName evidence="1">Uncharacterized protein</fullName>
    </submittedName>
</protein>
<reference evidence="1" key="1">
    <citation type="submission" date="2022-03" db="EMBL/GenBank/DDBJ databases">
        <authorList>
            <person name="Sayadi A."/>
        </authorList>
    </citation>
    <scope>NUCLEOTIDE SEQUENCE</scope>
</reference>
<accession>A0A9P0Q492</accession>
<keyword evidence="2" id="KW-1185">Reference proteome</keyword>
<dbReference type="EMBL" id="CAKOFQ010007800">
    <property type="protein sequence ID" value="CAH2008324.1"/>
    <property type="molecule type" value="Genomic_DNA"/>
</dbReference>
<sequence>MCREVPWDRICARKWFAWDSSLALASK</sequence>
<gene>
    <name evidence="1" type="ORF">ACAOBT_LOCUS30167</name>
</gene>
<comment type="caution">
    <text evidence="1">The sequence shown here is derived from an EMBL/GenBank/DDBJ whole genome shotgun (WGS) entry which is preliminary data.</text>
</comment>
<proteinExistence type="predicted"/>
<name>A0A9P0Q492_ACAOB</name>
<dbReference type="Proteomes" id="UP001152888">
    <property type="component" value="Unassembled WGS sequence"/>
</dbReference>
<organism evidence="1 2">
    <name type="scientific">Acanthoscelides obtectus</name>
    <name type="common">Bean weevil</name>
    <name type="synonym">Bruchus obtectus</name>
    <dbReference type="NCBI Taxonomy" id="200917"/>
    <lineage>
        <taxon>Eukaryota</taxon>
        <taxon>Metazoa</taxon>
        <taxon>Ecdysozoa</taxon>
        <taxon>Arthropoda</taxon>
        <taxon>Hexapoda</taxon>
        <taxon>Insecta</taxon>
        <taxon>Pterygota</taxon>
        <taxon>Neoptera</taxon>
        <taxon>Endopterygota</taxon>
        <taxon>Coleoptera</taxon>
        <taxon>Polyphaga</taxon>
        <taxon>Cucujiformia</taxon>
        <taxon>Chrysomeloidea</taxon>
        <taxon>Chrysomelidae</taxon>
        <taxon>Bruchinae</taxon>
        <taxon>Bruchini</taxon>
        <taxon>Acanthoscelides</taxon>
    </lineage>
</organism>
<evidence type="ECO:0000313" key="1">
    <source>
        <dbReference type="EMBL" id="CAH2008324.1"/>
    </source>
</evidence>
<dbReference type="AlphaFoldDB" id="A0A9P0Q492"/>
<evidence type="ECO:0000313" key="2">
    <source>
        <dbReference type="Proteomes" id="UP001152888"/>
    </source>
</evidence>